<evidence type="ECO:0000313" key="2">
    <source>
        <dbReference type="EMBL" id="KAL2868725.1"/>
    </source>
</evidence>
<feature type="compositionally biased region" description="Polar residues" evidence="1">
    <location>
        <begin position="577"/>
        <end position="587"/>
    </location>
</feature>
<dbReference type="RefSeq" id="XP_070887704.1">
    <property type="nucleotide sequence ID" value="XM_071028712.1"/>
</dbReference>
<keyword evidence="3" id="KW-1185">Reference proteome</keyword>
<feature type="region of interest" description="Disordered" evidence="1">
    <location>
        <begin position="63"/>
        <end position="131"/>
    </location>
</feature>
<feature type="compositionally biased region" description="Low complexity" evidence="1">
    <location>
        <begin position="11"/>
        <end position="26"/>
    </location>
</feature>
<gene>
    <name evidence="2" type="ORF">BJX67DRAFT_349063</name>
</gene>
<evidence type="ECO:0000256" key="1">
    <source>
        <dbReference type="SAM" id="MobiDB-lite"/>
    </source>
</evidence>
<evidence type="ECO:0008006" key="4">
    <source>
        <dbReference type="Google" id="ProtNLM"/>
    </source>
</evidence>
<dbReference type="GeneID" id="98143784"/>
<feature type="compositionally biased region" description="Acidic residues" evidence="1">
    <location>
        <begin position="677"/>
        <end position="688"/>
    </location>
</feature>
<dbReference type="Proteomes" id="UP001610432">
    <property type="component" value="Unassembled WGS sequence"/>
</dbReference>
<feature type="region of interest" description="Disordered" evidence="1">
    <location>
        <begin position="672"/>
        <end position="703"/>
    </location>
</feature>
<accession>A0ABR4LW47</accession>
<feature type="region of interest" description="Disordered" evidence="1">
    <location>
        <begin position="1"/>
        <end position="45"/>
    </location>
</feature>
<sequence length="703" mass="79938">MASTLRSARAHSTVSSRPVRSSRTHVQSYNEDSGPEEPLDEDVRSDIHLLRRHSVSLRPRDSNRIPVSYREDSSDDDIENGRGDNPDVVLPSQAPQRTYASQSTPTRPTRPSRSRTVKTRSQTRRTKRTPTKRQFVLGRPLHKRRKVEEEGNPFLISSGVIPPWQTLPYHILLDIFLRASYPLVNERSAKRNPSVNWLVDVALLCRGFHEPALAALYLSPPLMPATKSHGLLSLLAKPQDLLSINYVNKIQELHVDVETILVYKSGPTLGYFDLPKLLEYTPQVKTLRLYHNDDYVVGLPPWQMPRSKWVYPEALFTSISASSMRLYRWDWNARFMETQGLLPLMLACHRLSSFQSIQELRILHVSSEDADGDEVIGVADEREDVLSKGLAELAHLRRLEFLESSILNDHLLPKLPSNLTSLTINNCDDVTTTNFSLFLSSHGRTLRELSLSHNRHLSLSFIVGLKEFCQNLENFTMDVSMHDWSSFHDVEPHFDELLSPSEIPTWPATLQRLELIQLRKWDEKTAEAFFASLIEAAPELANLRRLVISAILKTGWRDRASFREKWIGRLEKVFLRQSTPPNPTRGSIQKKPKDLGSSEASAGRVPDEGQSPKRKSVRIANRKHSDSEDDHTPSPRSARTREAGSDYDLPATQGMCDVVVIRIDNQRPRETQFNEGDFLDDELSGDEDWNGRDVDLGGGSHAW</sequence>
<proteinExistence type="predicted"/>
<feature type="compositionally biased region" description="Basic residues" evidence="1">
    <location>
        <begin position="110"/>
        <end position="131"/>
    </location>
</feature>
<feature type="compositionally biased region" description="Basic and acidic residues" evidence="1">
    <location>
        <begin position="623"/>
        <end position="644"/>
    </location>
</feature>
<protein>
    <recommendedName>
        <fullName evidence="4">F-box domain-containing protein</fullName>
    </recommendedName>
</protein>
<comment type="caution">
    <text evidence="2">The sequence shown here is derived from an EMBL/GenBank/DDBJ whole genome shotgun (WGS) entry which is preliminary data.</text>
</comment>
<feature type="region of interest" description="Disordered" evidence="1">
    <location>
        <begin position="577"/>
        <end position="650"/>
    </location>
</feature>
<name>A0ABR4LW47_9EURO</name>
<dbReference type="Gene3D" id="3.80.10.10">
    <property type="entry name" value="Ribonuclease Inhibitor"/>
    <property type="match status" value="1"/>
</dbReference>
<dbReference type="EMBL" id="JBFXLQ010000012">
    <property type="protein sequence ID" value="KAL2868725.1"/>
    <property type="molecule type" value="Genomic_DNA"/>
</dbReference>
<evidence type="ECO:0000313" key="3">
    <source>
        <dbReference type="Proteomes" id="UP001610432"/>
    </source>
</evidence>
<dbReference type="InterPro" id="IPR032675">
    <property type="entry name" value="LRR_dom_sf"/>
</dbReference>
<reference evidence="2 3" key="1">
    <citation type="submission" date="2024-07" db="EMBL/GenBank/DDBJ databases">
        <title>Section-level genome sequencing and comparative genomics of Aspergillus sections Usti and Cavernicolus.</title>
        <authorList>
            <consortium name="Lawrence Berkeley National Laboratory"/>
            <person name="Nybo J.L."/>
            <person name="Vesth T.C."/>
            <person name="Theobald S."/>
            <person name="Frisvad J.C."/>
            <person name="Larsen T.O."/>
            <person name="Kjaerboelling I."/>
            <person name="Rothschild-Mancinelli K."/>
            <person name="Lyhne E.K."/>
            <person name="Kogle M.E."/>
            <person name="Barry K."/>
            <person name="Clum A."/>
            <person name="Na H."/>
            <person name="Ledsgaard L."/>
            <person name="Lin J."/>
            <person name="Lipzen A."/>
            <person name="Kuo A."/>
            <person name="Riley R."/>
            <person name="Mondo S."/>
            <person name="Labutti K."/>
            <person name="Haridas S."/>
            <person name="Pangalinan J."/>
            <person name="Salamov A.A."/>
            <person name="Simmons B.A."/>
            <person name="Magnuson J.K."/>
            <person name="Chen J."/>
            <person name="Drula E."/>
            <person name="Henrissat B."/>
            <person name="Wiebenga A."/>
            <person name="Lubbers R.J."/>
            <person name="Gomes A.C."/>
            <person name="Macurrencykelacurrency M.R."/>
            <person name="Stajich J."/>
            <person name="Grigoriev I.V."/>
            <person name="Mortensen U.H."/>
            <person name="De Vries R.P."/>
            <person name="Baker S.E."/>
            <person name="Andersen M.R."/>
        </authorList>
    </citation>
    <scope>NUCLEOTIDE SEQUENCE [LARGE SCALE GENOMIC DNA]</scope>
    <source>
        <strain evidence="2 3">CBS 449.75</strain>
    </source>
</reference>
<feature type="compositionally biased region" description="Basic residues" evidence="1">
    <location>
        <begin position="612"/>
        <end position="622"/>
    </location>
</feature>
<organism evidence="2 3">
    <name type="scientific">Aspergillus lucknowensis</name>
    <dbReference type="NCBI Taxonomy" id="176173"/>
    <lineage>
        <taxon>Eukaryota</taxon>
        <taxon>Fungi</taxon>
        <taxon>Dikarya</taxon>
        <taxon>Ascomycota</taxon>
        <taxon>Pezizomycotina</taxon>
        <taxon>Eurotiomycetes</taxon>
        <taxon>Eurotiomycetidae</taxon>
        <taxon>Eurotiales</taxon>
        <taxon>Aspergillaceae</taxon>
        <taxon>Aspergillus</taxon>
        <taxon>Aspergillus subgen. Nidulantes</taxon>
    </lineage>
</organism>
<dbReference type="SUPFAM" id="SSF52047">
    <property type="entry name" value="RNI-like"/>
    <property type="match status" value="1"/>
</dbReference>